<keyword evidence="2" id="KW-0805">Transcription regulation</keyword>
<keyword evidence="3" id="KW-0238">DNA-binding</keyword>
<evidence type="ECO:0000256" key="1">
    <source>
        <dbReference type="ARBA" id="ARBA00009437"/>
    </source>
</evidence>
<dbReference type="SUPFAM" id="SSF46785">
    <property type="entry name" value="Winged helix' DNA-binding domain"/>
    <property type="match status" value="1"/>
</dbReference>
<evidence type="ECO:0000256" key="3">
    <source>
        <dbReference type="ARBA" id="ARBA00023125"/>
    </source>
</evidence>
<proteinExistence type="inferred from homology"/>
<dbReference type="InterPro" id="IPR036388">
    <property type="entry name" value="WH-like_DNA-bd_sf"/>
</dbReference>
<sequence length="283" mass="31261">MDLRALRYFVAVYECGSISAAARRCFIAQPSISAAIAQLEATLNSPLFSRHAKGVQPTEAGERLYPLANRLLGDAQAIVSLFNQQRERLPFRLGLIRSLGAERVSQLLKDLSNCVEGLELTLVQPEEPCDARIISSAYLQSGEVFQPLWRDRYLLALPAGHPLSLKTELHLTDFEGIDFIHRSPCEAVSVLDGTLSRLGIRLKIRARIQTVEYALGLVGAGVGAALVPEIPQLLQRDDLVLKEIGDIDLGRTIGLAWDKQADPNDATRAIIDICQQRWRERSG</sequence>
<dbReference type="Pfam" id="PF03466">
    <property type="entry name" value="LysR_substrate"/>
    <property type="match status" value="1"/>
</dbReference>
<accession>A0A3P3VMV5</accession>
<gene>
    <name evidence="7" type="ORF">D0544_02075</name>
</gene>
<dbReference type="InterPro" id="IPR005119">
    <property type="entry name" value="LysR_subst-bd"/>
</dbReference>
<evidence type="ECO:0000259" key="6">
    <source>
        <dbReference type="PROSITE" id="PS50931"/>
    </source>
</evidence>
<dbReference type="PRINTS" id="PR00039">
    <property type="entry name" value="HTHLYSR"/>
</dbReference>
<dbReference type="PANTHER" id="PTHR30346:SF26">
    <property type="entry name" value="HYDROGEN PEROXIDE-INDUCIBLE GENES ACTIVATOR"/>
    <property type="match status" value="1"/>
</dbReference>
<dbReference type="PANTHER" id="PTHR30346">
    <property type="entry name" value="TRANSCRIPTIONAL DUAL REGULATOR HCAR-RELATED"/>
    <property type="match status" value="1"/>
</dbReference>
<dbReference type="FunFam" id="1.10.10.10:FF:000001">
    <property type="entry name" value="LysR family transcriptional regulator"/>
    <property type="match status" value="1"/>
</dbReference>
<evidence type="ECO:0000256" key="2">
    <source>
        <dbReference type="ARBA" id="ARBA00023015"/>
    </source>
</evidence>
<feature type="domain" description="HTH lysR-type" evidence="6">
    <location>
        <begin position="1"/>
        <end position="58"/>
    </location>
</feature>
<protein>
    <submittedName>
        <fullName evidence="7">LysR family transcriptional regulator</fullName>
    </submittedName>
</protein>
<evidence type="ECO:0000256" key="5">
    <source>
        <dbReference type="ARBA" id="ARBA00023163"/>
    </source>
</evidence>
<evidence type="ECO:0000313" key="8">
    <source>
        <dbReference type="Proteomes" id="UP000280792"/>
    </source>
</evidence>
<dbReference type="PROSITE" id="PS50931">
    <property type="entry name" value="HTH_LYSR"/>
    <property type="match status" value="1"/>
</dbReference>
<dbReference type="Gene3D" id="1.10.10.10">
    <property type="entry name" value="Winged helix-like DNA-binding domain superfamily/Winged helix DNA-binding domain"/>
    <property type="match status" value="1"/>
</dbReference>
<dbReference type="Proteomes" id="UP000280792">
    <property type="component" value="Unassembled WGS sequence"/>
</dbReference>
<comment type="caution">
    <text evidence="7">The sequence shown here is derived from an EMBL/GenBank/DDBJ whole genome shotgun (WGS) entry which is preliminary data.</text>
</comment>
<dbReference type="Gene3D" id="3.40.190.290">
    <property type="match status" value="1"/>
</dbReference>
<dbReference type="SUPFAM" id="SSF53850">
    <property type="entry name" value="Periplasmic binding protein-like II"/>
    <property type="match status" value="1"/>
</dbReference>
<dbReference type="GO" id="GO:0032993">
    <property type="term" value="C:protein-DNA complex"/>
    <property type="evidence" value="ECO:0007669"/>
    <property type="project" value="TreeGrafter"/>
</dbReference>
<name>A0A3P3VMV5_9GAMM</name>
<dbReference type="InterPro" id="IPR036390">
    <property type="entry name" value="WH_DNA-bd_sf"/>
</dbReference>
<reference evidence="7 8" key="2">
    <citation type="submission" date="2018-12" db="EMBL/GenBank/DDBJ databases">
        <title>Simiduia agarivorans gen. nov., sp. nov., a marine, agarolytic bacterium isolated from shallow coastal water from Keelung, Taiwan.</title>
        <authorList>
            <person name="Shieh W.Y."/>
        </authorList>
    </citation>
    <scope>NUCLEOTIDE SEQUENCE [LARGE SCALE GENOMIC DNA]</scope>
    <source>
        <strain evidence="7 8">GTF-13</strain>
    </source>
</reference>
<dbReference type="InterPro" id="IPR000847">
    <property type="entry name" value="LysR_HTH_N"/>
</dbReference>
<dbReference type="Pfam" id="PF00126">
    <property type="entry name" value="HTH_1"/>
    <property type="match status" value="1"/>
</dbReference>
<keyword evidence="8" id="KW-1185">Reference proteome</keyword>
<evidence type="ECO:0000256" key="4">
    <source>
        <dbReference type="ARBA" id="ARBA00023159"/>
    </source>
</evidence>
<comment type="similarity">
    <text evidence="1">Belongs to the LysR transcriptional regulatory family.</text>
</comment>
<organism evidence="7 8">
    <name type="scientific">Aestuariirhabdus litorea</name>
    <dbReference type="NCBI Taxonomy" id="2528527"/>
    <lineage>
        <taxon>Bacteria</taxon>
        <taxon>Pseudomonadati</taxon>
        <taxon>Pseudomonadota</taxon>
        <taxon>Gammaproteobacteria</taxon>
        <taxon>Oceanospirillales</taxon>
        <taxon>Aestuariirhabdaceae</taxon>
        <taxon>Aestuariirhabdus</taxon>
    </lineage>
</organism>
<evidence type="ECO:0000313" key="7">
    <source>
        <dbReference type="EMBL" id="RRJ83930.1"/>
    </source>
</evidence>
<keyword evidence="4" id="KW-0010">Activator</keyword>
<dbReference type="RefSeq" id="WP_125014358.1">
    <property type="nucleotide sequence ID" value="NZ_QWEZ01000001.1"/>
</dbReference>
<keyword evidence="5" id="KW-0804">Transcription</keyword>
<dbReference type="CDD" id="cd05466">
    <property type="entry name" value="PBP2_LTTR_substrate"/>
    <property type="match status" value="1"/>
</dbReference>
<dbReference type="AlphaFoldDB" id="A0A3P3VMV5"/>
<dbReference type="EMBL" id="QWEZ01000001">
    <property type="protein sequence ID" value="RRJ83930.1"/>
    <property type="molecule type" value="Genomic_DNA"/>
</dbReference>
<reference evidence="7 8" key="1">
    <citation type="submission" date="2018-08" db="EMBL/GenBank/DDBJ databases">
        <authorList>
            <person name="Khan S.A."/>
        </authorList>
    </citation>
    <scope>NUCLEOTIDE SEQUENCE [LARGE SCALE GENOMIC DNA]</scope>
    <source>
        <strain evidence="7 8">GTF-13</strain>
    </source>
</reference>
<dbReference type="GO" id="GO:0003677">
    <property type="term" value="F:DNA binding"/>
    <property type="evidence" value="ECO:0007669"/>
    <property type="project" value="UniProtKB-KW"/>
</dbReference>
<dbReference type="GO" id="GO:0003700">
    <property type="term" value="F:DNA-binding transcription factor activity"/>
    <property type="evidence" value="ECO:0007669"/>
    <property type="project" value="InterPro"/>
</dbReference>